<keyword evidence="1" id="KW-0732">Signal</keyword>
<reference evidence="3" key="1">
    <citation type="submission" date="2017-01" db="EMBL/GenBank/DDBJ databases">
        <title>Comparative genomics of anhydrobiosis in the tardigrade Hypsibius dujardini.</title>
        <authorList>
            <person name="Yoshida Y."/>
            <person name="Koutsovoulos G."/>
            <person name="Laetsch D."/>
            <person name="Stevens L."/>
            <person name="Kumar S."/>
            <person name="Horikawa D."/>
            <person name="Ishino K."/>
            <person name="Komine S."/>
            <person name="Tomita M."/>
            <person name="Blaxter M."/>
            <person name="Arakawa K."/>
        </authorList>
    </citation>
    <scope>NUCLEOTIDE SEQUENCE [LARGE SCALE GENOMIC DNA]</scope>
    <source>
        <strain evidence="3">Z151</strain>
    </source>
</reference>
<evidence type="ECO:0000256" key="1">
    <source>
        <dbReference type="SAM" id="SignalP"/>
    </source>
</evidence>
<dbReference type="EMBL" id="MTYJ01000104">
    <property type="protein sequence ID" value="OQV14475.1"/>
    <property type="molecule type" value="Genomic_DNA"/>
</dbReference>
<protein>
    <submittedName>
        <fullName evidence="2">Uncharacterized protein</fullName>
    </submittedName>
</protein>
<name>A0A1W0WGZ9_HYPEX</name>
<dbReference type="AlphaFoldDB" id="A0A1W0WGZ9"/>
<evidence type="ECO:0000313" key="3">
    <source>
        <dbReference type="Proteomes" id="UP000192578"/>
    </source>
</evidence>
<feature type="signal peptide" evidence="1">
    <location>
        <begin position="1"/>
        <end position="23"/>
    </location>
</feature>
<organism evidence="2 3">
    <name type="scientific">Hypsibius exemplaris</name>
    <name type="common">Freshwater tardigrade</name>
    <dbReference type="NCBI Taxonomy" id="2072580"/>
    <lineage>
        <taxon>Eukaryota</taxon>
        <taxon>Metazoa</taxon>
        <taxon>Ecdysozoa</taxon>
        <taxon>Tardigrada</taxon>
        <taxon>Eutardigrada</taxon>
        <taxon>Parachela</taxon>
        <taxon>Hypsibioidea</taxon>
        <taxon>Hypsibiidae</taxon>
        <taxon>Hypsibius</taxon>
    </lineage>
</organism>
<comment type="caution">
    <text evidence="2">The sequence shown here is derived from an EMBL/GenBank/DDBJ whole genome shotgun (WGS) entry which is preliminary data.</text>
</comment>
<accession>A0A1W0WGZ9</accession>
<sequence length="83" mass="9103">MSSPVRRLFSLTFLCFIVCGVSAIWQPHPSMGYGVMPFGLSGTGYPAAPYLIPPNAIAPYPGWGSWQWPYVPYPGLGINGKRR</sequence>
<gene>
    <name evidence="2" type="ORF">BV898_11317</name>
</gene>
<dbReference type="OrthoDB" id="10294385at2759"/>
<proteinExistence type="predicted"/>
<evidence type="ECO:0000313" key="2">
    <source>
        <dbReference type="EMBL" id="OQV14475.1"/>
    </source>
</evidence>
<keyword evidence="3" id="KW-1185">Reference proteome</keyword>
<feature type="chain" id="PRO_5012619155" evidence="1">
    <location>
        <begin position="24"/>
        <end position="83"/>
    </location>
</feature>
<dbReference type="Proteomes" id="UP000192578">
    <property type="component" value="Unassembled WGS sequence"/>
</dbReference>